<keyword evidence="2" id="KW-0663">Pyridoxal phosphate</keyword>
<dbReference type="InterPro" id="IPR015424">
    <property type="entry name" value="PyrdxlP-dep_Trfase"/>
</dbReference>
<dbReference type="InParanoid" id="A2EIU6"/>
<dbReference type="InterPro" id="IPR015422">
    <property type="entry name" value="PyrdxlP-dep_Trfase_small"/>
</dbReference>
<dbReference type="OMA" id="IEPFHVM"/>
<reference evidence="4" key="2">
    <citation type="journal article" date="2007" name="Science">
        <title>Draft genome sequence of the sexually transmitted pathogen Trichomonas vaginalis.</title>
        <authorList>
            <person name="Carlton J.M."/>
            <person name="Hirt R.P."/>
            <person name="Silva J.C."/>
            <person name="Delcher A.L."/>
            <person name="Schatz M."/>
            <person name="Zhao Q."/>
            <person name="Wortman J.R."/>
            <person name="Bidwell S.L."/>
            <person name="Alsmark U.C.M."/>
            <person name="Besteiro S."/>
            <person name="Sicheritz-Ponten T."/>
            <person name="Noel C.J."/>
            <person name="Dacks J.B."/>
            <person name="Foster P.G."/>
            <person name="Simillion C."/>
            <person name="Van de Peer Y."/>
            <person name="Miranda-Saavedra D."/>
            <person name="Barton G.J."/>
            <person name="Westrop G.D."/>
            <person name="Mueller S."/>
            <person name="Dessi D."/>
            <person name="Fiori P.L."/>
            <person name="Ren Q."/>
            <person name="Paulsen I."/>
            <person name="Zhang H."/>
            <person name="Bastida-Corcuera F.D."/>
            <person name="Simoes-Barbosa A."/>
            <person name="Brown M.T."/>
            <person name="Hayes R.D."/>
            <person name="Mukherjee M."/>
            <person name="Okumura C.Y."/>
            <person name="Schneider R."/>
            <person name="Smith A.J."/>
            <person name="Vanacova S."/>
            <person name="Villalvazo M."/>
            <person name="Haas B.J."/>
            <person name="Pertea M."/>
            <person name="Feldblyum T.V."/>
            <person name="Utterback T.R."/>
            <person name="Shu C.L."/>
            <person name="Osoegawa K."/>
            <person name="de Jong P.J."/>
            <person name="Hrdy I."/>
            <person name="Horvathova L."/>
            <person name="Zubacova Z."/>
            <person name="Dolezal P."/>
            <person name="Malik S.B."/>
            <person name="Logsdon J.M. Jr."/>
            <person name="Henze K."/>
            <person name="Gupta A."/>
            <person name="Wang C.C."/>
            <person name="Dunne R.L."/>
            <person name="Upcroft J.A."/>
            <person name="Upcroft P."/>
            <person name="White O."/>
            <person name="Salzberg S.L."/>
            <person name="Tang P."/>
            <person name="Chiu C.-H."/>
            <person name="Lee Y.-S."/>
            <person name="Embley T.M."/>
            <person name="Coombs G.H."/>
            <person name="Mottram J.C."/>
            <person name="Tachezy J."/>
            <person name="Fraser-Liggett C.M."/>
            <person name="Johnson P.J."/>
        </authorList>
    </citation>
    <scope>NUCLEOTIDE SEQUENCE [LARGE SCALE GENOMIC DNA]</scope>
    <source>
        <strain evidence="4">G3</strain>
    </source>
</reference>
<dbReference type="Pfam" id="PF00155">
    <property type="entry name" value="Aminotran_1_2"/>
    <property type="match status" value="1"/>
</dbReference>
<evidence type="ECO:0000313" key="5">
    <source>
        <dbReference type="Proteomes" id="UP000001542"/>
    </source>
</evidence>
<dbReference type="GO" id="GO:0030170">
    <property type="term" value="F:pyridoxal phosphate binding"/>
    <property type="evidence" value="ECO:0007669"/>
    <property type="project" value="InterPro"/>
</dbReference>
<dbReference type="VEuPathDB" id="TrichDB:TVAGG3_0913960"/>
<organism evidence="4 5">
    <name type="scientific">Trichomonas vaginalis (strain ATCC PRA-98 / G3)</name>
    <dbReference type="NCBI Taxonomy" id="412133"/>
    <lineage>
        <taxon>Eukaryota</taxon>
        <taxon>Metamonada</taxon>
        <taxon>Parabasalia</taxon>
        <taxon>Trichomonadida</taxon>
        <taxon>Trichomonadidae</taxon>
        <taxon>Trichomonas</taxon>
    </lineage>
</organism>
<gene>
    <name evidence="4" type="ORF">TVAG_419720</name>
</gene>
<dbReference type="Gene3D" id="3.90.1150.10">
    <property type="entry name" value="Aspartate Aminotransferase, domain 1"/>
    <property type="match status" value="1"/>
</dbReference>
<evidence type="ECO:0000256" key="1">
    <source>
        <dbReference type="ARBA" id="ARBA00007441"/>
    </source>
</evidence>
<dbReference type="RefSeq" id="XP_001319653.1">
    <property type="nucleotide sequence ID" value="XM_001319618.1"/>
</dbReference>
<name>A2EIU6_TRIV3</name>
<dbReference type="STRING" id="5722.A2EIU6"/>
<dbReference type="PANTHER" id="PTHR42691">
    <property type="entry name" value="ASPARTATE AMINOTRANSFERASE YHDR-RELATED"/>
    <property type="match status" value="1"/>
</dbReference>
<dbReference type="GO" id="GO:0008483">
    <property type="term" value="F:transaminase activity"/>
    <property type="evidence" value="ECO:0007669"/>
    <property type="project" value="UniProtKB-KW"/>
</dbReference>
<dbReference type="InterPro" id="IPR004838">
    <property type="entry name" value="NHTrfase_class1_PyrdxlP-BS"/>
</dbReference>
<dbReference type="PANTHER" id="PTHR42691:SF1">
    <property type="entry name" value="ASPARTATE AMINOTRANSFERASE YHDR-RELATED"/>
    <property type="match status" value="1"/>
</dbReference>
<dbReference type="OrthoDB" id="2414662at2759"/>
<dbReference type="Gene3D" id="3.40.640.10">
    <property type="entry name" value="Type I PLP-dependent aspartate aminotransferase-like (Major domain)"/>
    <property type="match status" value="1"/>
</dbReference>
<dbReference type="NCBIfam" id="NF005305">
    <property type="entry name" value="PRK06836.1"/>
    <property type="match status" value="1"/>
</dbReference>
<protein>
    <submittedName>
        <fullName evidence="4">Aminotransferase, classes I and II family protein</fullName>
    </submittedName>
</protein>
<proteinExistence type="inferred from homology"/>
<reference evidence="4" key="1">
    <citation type="submission" date="2006-10" db="EMBL/GenBank/DDBJ databases">
        <authorList>
            <person name="Amadeo P."/>
            <person name="Zhao Q."/>
            <person name="Wortman J."/>
            <person name="Fraser-Liggett C."/>
            <person name="Carlton J."/>
        </authorList>
    </citation>
    <scope>NUCLEOTIDE SEQUENCE</scope>
    <source>
        <strain evidence="4">G3</strain>
    </source>
</reference>
<keyword evidence="4" id="KW-0032">Aminotransferase</keyword>
<dbReference type="EMBL" id="DS113400">
    <property type="protein sequence ID" value="EAY07430.1"/>
    <property type="molecule type" value="Genomic_DNA"/>
</dbReference>
<dbReference type="Proteomes" id="UP000001542">
    <property type="component" value="Unassembled WGS sequence"/>
</dbReference>
<keyword evidence="4" id="KW-0808">Transferase</keyword>
<dbReference type="SMR" id="A2EIU6"/>
<dbReference type="VEuPathDB" id="TrichDB:TVAG_419720"/>
<dbReference type="eggNOG" id="KOG0257">
    <property type="taxonomic scope" value="Eukaryota"/>
</dbReference>
<dbReference type="InterPro" id="IPR015421">
    <property type="entry name" value="PyrdxlP-dep_Trfase_major"/>
</dbReference>
<dbReference type="KEGG" id="tva:4765321"/>
<comment type="similarity">
    <text evidence="1">Belongs to the class-I pyridoxal-phosphate-dependent aminotransferase family.</text>
</comment>
<dbReference type="CDD" id="cd00609">
    <property type="entry name" value="AAT_like"/>
    <property type="match status" value="1"/>
</dbReference>
<dbReference type="AlphaFoldDB" id="A2EIU6"/>
<dbReference type="InterPro" id="IPR004839">
    <property type="entry name" value="Aminotransferase_I/II_large"/>
</dbReference>
<dbReference type="PROSITE" id="PS00105">
    <property type="entry name" value="AA_TRANSFER_CLASS_1"/>
    <property type="match status" value="1"/>
</dbReference>
<evidence type="ECO:0000259" key="3">
    <source>
        <dbReference type="Pfam" id="PF00155"/>
    </source>
</evidence>
<evidence type="ECO:0000256" key="2">
    <source>
        <dbReference type="ARBA" id="ARBA00022898"/>
    </source>
</evidence>
<feature type="domain" description="Aminotransferase class I/classII large" evidence="3">
    <location>
        <begin position="49"/>
        <end position="397"/>
    </location>
</feature>
<dbReference type="SUPFAM" id="SSF53383">
    <property type="entry name" value="PLP-dependent transferases"/>
    <property type="match status" value="1"/>
</dbReference>
<dbReference type="FunCoup" id="A2EIU6">
    <property type="interactions" value="197"/>
</dbReference>
<sequence length="414" mass="46372">MTVFWITVFSLSKKMLSPYMLKCSSGGSAIRKMDNLAQQLAKEYGADKIHNFTIGNPRVPPPKAYTEALKEIAAEEIPLCHGYSSTQGDEKPRQVLADLFSEIQGVKINADCIILSSGCAGAINVALRTILNVGDEVILTAPYFLEYPFYIENWHATVKVLDTTFEDNWQIDPTKLEEVITPLTRAIIINSPHNPTGTLLSQDTVNKMCEVLDRKSKEYGRPIYVISDDVYCRVLAPGAKHHQIFNVYPYSIVAYSLSKDLSIPGERIGCIIVNPLLQNYKLLVHSLAHANEIMGFVHANRLHMRIIPKVVPNTSDIHLYNESRNMICKAFDECGIKYIKPEGAFYIFPKIPDGIPEWDFCECLAKNFIIVVPGSAFAKEGFFRLSFCKPPQDIAVAIPILKKAVAEAMKLKKE</sequence>
<accession>A2EIU6</accession>
<evidence type="ECO:0000313" key="4">
    <source>
        <dbReference type="EMBL" id="EAY07430.1"/>
    </source>
</evidence>
<keyword evidence="5" id="KW-1185">Reference proteome</keyword>